<feature type="transmembrane region" description="Helical" evidence="7">
    <location>
        <begin position="242"/>
        <end position="265"/>
    </location>
</feature>
<dbReference type="Gene3D" id="1.20.1250.20">
    <property type="entry name" value="MFS general substrate transporter like domains"/>
    <property type="match status" value="1"/>
</dbReference>
<dbReference type="CDD" id="cd17502">
    <property type="entry name" value="MFS_Azr1_MDR_like"/>
    <property type="match status" value="1"/>
</dbReference>
<feature type="transmembrane region" description="Helical" evidence="7">
    <location>
        <begin position="60"/>
        <end position="79"/>
    </location>
</feature>
<feature type="transmembrane region" description="Helical" evidence="7">
    <location>
        <begin position="516"/>
        <end position="535"/>
    </location>
</feature>
<keyword evidence="6 7" id="KW-0472">Membrane</keyword>
<feature type="transmembrane region" description="Helical" evidence="7">
    <location>
        <begin position="419"/>
        <end position="438"/>
    </location>
</feature>
<evidence type="ECO:0000313" key="9">
    <source>
        <dbReference type="EMBL" id="OIQ75911.1"/>
    </source>
</evidence>
<evidence type="ECO:0000256" key="7">
    <source>
        <dbReference type="SAM" id="Phobius"/>
    </source>
</evidence>
<keyword evidence="2" id="KW-0813">Transport</keyword>
<dbReference type="GO" id="GO:0005886">
    <property type="term" value="C:plasma membrane"/>
    <property type="evidence" value="ECO:0007669"/>
    <property type="project" value="UniProtKB-SubCell"/>
</dbReference>
<keyword evidence="3" id="KW-1003">Cell membrane</keyword>
<gene>
    <name evidence="9" type="primary">bmr3_9</name>
    <name evidence="9" type="ORF">GALL_424160</name>
</gene>
<dbReference type="SUPFAM" id="SSF103473">
    <property type="entry name" value="MFS general substrate transporter"/>
    <property type="match status" value="1"/>
</dbReference>
<keyword evidence="4 7" id="KW-0812">Transmembrane</keyword>
<evidence type="ECO:0000256" key="1">
    <source>
        <dbReference type="ARBA" id="ARBA00004651"/>
    </source>
</evidence>
<dbReference type="PROSITE" id="PS50850">
    <property type="entry name" value="MFS"/>
    <property type="match status" value="1"/>
</dbReference>
<feature type="transmembrane region" description="Helical" evidence="7">
    <location>
        <begin position="23"/>
        <end position="48"/>
    </location>
</feature>
<dbReference type="PANTHER" id="PTHR23501">
    <property type="entry name" value="MAJOR FACILITATOR SUPERFAMILY"/>
    <property type="match status" value="1"/>
</dbReference>
<proteinExistence type="predicted"/>
<evidence type="ECO:0000256" key="2">
    <source>
        <dbReference type="ARBA" id="ARBA00022448"/>
    </source>
</evidence>
<feature type="transmembrane region" description="Helical" evidence="7">
    <location>
        <begin position="377"/>
        <end position="399"/>
    </location>
</feature>
<comment type="caution">
    <text evidence="9">The sequence shown here is derived from an EMBL/GenBank/DDBJ whole genome shotgun (WGS) entry which is preliminary data.</text>
</comment>
<dbReference type="InterPro" id="IPR011701">
    <property type="entry name" value="MFS"/>
</dbReference>
<feature type="transmembrane region" description="Helical" evidence="7">
    <location>
        <begin position="217"/>
        <end position="236"/>
    </location>
</feature>
<dbReference type="FunFam" id="1.20.1720.10:FF:000004">
    <property type="entry name" value="EmrB/QacA family drug resistance transporter"/>
    <property type="match status" value="1"/>
</dbReference>
<accession>A0A1J5Q7C9</accession>
<sequence length="566" mass="58985">MTQSTPAAPPDTSSTHGPSHREIVTILGGLMIGMFLAALDQTIVATSIRTIGDDLHGLQLQAWVTTAYLITSTIATPLYGKLSDIYGRKPFYLLAISLFLVGSLLSGTAHSMYQLAMYRGLQGLGAGGLMSLAITILGDLVAPRERARYQAYFLAVFGTSSVLGPVIGGFFAGASSILGITGWRWVFLVNLPIGIVGLFVITRVLHLPPLPKIQHKIDWQGAVALVVGLVPLLLIAEQGQSWGWASTAALLCYGTGALGLALFVLAERVAGKDALLPLYLFRNKTFSISAGANVVIGLGMFGGLATLPLYLQIAKGMTPTQAGLTLIPLTLGIMIGSVISGQLVSRTGRYKVFPIIGTILLGIGALLMSRLQPGTTLTVVGIDSIVFGLGLGLVMQPLILAVQNAVPPREMGVATSSSLFFRQVGGTLGTAVFLSILFSTVGGKIATAFARIAPTADFQAALKDPAVLANPANAPVVSMVTGHGAPPSLSDSSFINALDPRLAKPFLEGFANSIDLVLVIAAAIMVLGVLLTAILPELPLQNRSGIQNRMDDEKAEADAAAVAVGV</sequence>
<protein>
    <submittedName>
        <fullName evidence="9">Multidrug resistance protein 3</fullName>
    </submittedName>
</protein>
<evidence type="ECO:0000256" key="5">
    <source>
        <dbReference type="ARBA" id="ARBA00022989"/>
    </source>
</evidence>
<dbReference type="NCBIfam" id="TIGR00711">
    <property type="entry name" value="efflux_EmrB"/>
    <property type="match status" value="1"/>
</dbReference>
<dbReference type="EMBL" id="MLJW01002019">
    <property type="protein sequence ID" value="OIQ75911.1"/>
    <property type="molecule type" value="Genomic_DNA"/>
</dbReference>
<evidence type="ECO:0000259" key="8">
    <source>
        <dbReference type="PROSITE" id="PS50850"/>
    </source>
</evidence>
<feature type="transmembrane region" description="Helical" evidence="7">
    <location>
        <begin position="352"/>
        <end position="371"/>
    </location>
</feature>
<dbReference type="InterPro" id="IPR004638">
    <property type="entry name" value="EmrB-like"/>
</dbReference>
<dbReference type="PANTHER" id="PTHR23501:SF197">
    <property type="entry name" value="COMD"/>
    <property type="match status" value="1"/>
</dbReference>
<evidence type="ECO:0000256" key="3">
    <source>
        <dbReference type="ARBA" id="ARBA00022475"/>
    </source>
</evidence>
<feature type="transmembrane region" description="Helical" evidence="7">
    <location>
        <begin position="286"/>
        <end position="310"/>
    </location>
</feature>
<dbReference type="Pfam" id="PF07690">
    <property type="entry name" value="MFS_1"/>
    <property type="match status" value="1"/>
</dbReference>
<feature type="transmembrane region" description="Helical" evidence="7">
    <location>
        <begin position="91"/>
        <end position="109"/>
    </location>
</feature>
<feature type="transmembrane region" description="Helical" evidence="7">
    <location>
        <begin position="322"/>
        <end position="340"/>
    </location>
</feature>
<dbReference type="Gene3D" id="1.20.1720.10">
    <property type="entry name" value="Multidrug resistance protein D"/>
    <property type="match status" value="1"/>
</dbReference>
<name>A0A1J5Q7C9_9ZZZZ</name>
<dbReference type="AlphaFoldDB" id="A0A1J5Q7C9"/>
<organism evidence="9">
    <name type="scientific">mine drainage metagenome</name>
    <dbReference type="NCBI Taxonomy" id="410659"/>
    <lineage>
        <taxon>unclassified sequences</taxon>
        <taxon>metagenomes</taxon>
        <taxon>ecological metagenomes</taxon>
    </lineage>
</organism>
<feature type="transmembrane region" description="Helical" evidence="7">
    <location>
        <begin position="152"/>
        <end position="173"/>
    </location>
</feature>
<feature type="transmembrane region" description="Helical" evidence="7">
    <location>
        <begin position="185"/>
        <end position="205"/>
    </location>
</feature>
<evidence type="ECO:0000256" key="4">
    <source>
        <dbReference type="ARBA" id="ARBA00022692"/>
    </source>
</evidence>
<dbReference type="GO" id="GO:0022857">
    <property type="term" value="F:transmembrane transporter activity"/>
    <property type="evidence" value="ECO:0007669"/>
    <property type="project" value="InterPro"/>
</dbReference>
<feature type="transmembrane region" description="Helical" evidence="7">
    <location>
        <begin position="121"/>
        <end position="140"/>
    </location>
</feature>
<evidence type="ECO:0000256" key="6">
    <source>
        <dbReference type="ARBA" id="ARBA00023136"/>
    </source>
</evidence>
<dbReference type="InterPro" id="IPR036259">
    <property type="entry name" value="MFS_trans_sf"/>
</dbReference>
<reference evidence="9" key="1">
    <citation type="submission" date="2016-10" db="EMBL/GenBank/DDBJ databases">
        <title>Sequence of Gallionella enrichment culture.</title>
        <authorList>
            <person name="Poehlein A."/>
            <person name="Muehling M."/>
            <person name="Daniel R."/>
        </authorList>
    </citation>
    <scope>NUCLEOTIDE SEQUENCE</scope>
</reference>
<feature type="domain" description="Major facilitator superfamily (MFS) profile" evidence="8">
    <location>
        <begin position="26"/>
        <end position="540"/>
    </location>
</feature>
<dbReference type="InterPro" id="IPR020846">
    <property type="entry name" value="MFS_dom"/>
</dbReference>
<comment type="subcellular location">
    <subcellularLocation>
        <location evidence="1">Cell membrane</location>
        <topology evidence="1">Multi-pass membrane protein</topology>
    </subcellularLocation>
</comment>
<keyword evidence="5 7" id="KW-1133">Transmembrane helix</keyword>